<proteinExistence type="predicted"/>
<dbReference type="RefSeq" id="WP_073004964.1">
    <property type="nucleotide sequence ID" value="NZ_FQZO01000001.1"/>
</dbReference>
<dbReference type="SUPFAM" id="SSF55729">
    <property type="entry name" value="Acyl-CoA N-acyltransferases (Nat)"/>
    <property type="match status" value="1"/>
</dbReference>
<dbReference type="Gene3D" id="3.40.630.30">
    <property type="match status" value="1"/>
</dbReference>
<dbReference type="PANTHER" id="PTHR42919">
    <property type="entry name" value="N-ALPHA-ACETYLTRANSFERASE"/>
    <property type="match status" value="1"/>
</dbReference>
<evidence type="ECO:0000256" key="2">
    <source>
        <dbReference type="ARBA" id="ARBA00023315"/>
    </source>
</evidence>
<keyword evidence="5" id="KW-1185">Reference proteome</keyword>
<accession>A0A1M6DEF1</accession>
<evidence type="ECO:0000256" key="1">
    <source>
        <dbReference type="ARBA" id="ARBA00022679"/>
    </source>
</evidence>
<keyword evidence="4" id="KW-0689">Ribosomal protein</keyword>
<dbReference type="InterPro" id="IPR000182">
    <property type="entry name" value="GNAT_dom"/>
</dbReference>
<dbReference type="GO" id="GO:0016747">
    <property type="term" value="F:acyltransferase activity, transferring groups other than amino-acyl groups"/>
    <property type="evidence" value="ECO:0007669"/>
    <property type="project" value="InterPro"/>
</dbReference>
<dbReference type="AlphaFoldDB" id="A0A1M6DEF1"/>
<dbReference type="InterPro" id="IPR016181">
    <property type="entry name" value="Acyl_CoA_acyltransferase"/>
</dbReference>
<name>A0A1M6DEF1_9CLOT</name>
<dbReference type="CDD" id="cd04301">
    <property type="entry name" value="NAT_SF"/>
    <property type="match status" value="1"/>
</dbReference>
<keyword evidence="2" id="KW-0012">Acyltransferase</keyword>
<dbReference type="Pfam" id="PF00583">
    <property type="entry name" value="Acetyltransf_1"/>
    <property type="match status" value="1"/>
</dbReference>
<evidence type="ECO:0000313" key="5">
    <source>
        <dbReference type="Proteomes" id="UP000184080"/>
    </source>
</evidence>
<keyword evidence="4" id="KW-0687">Ribonucleoprotein</keyword>
<protein>
    <submittedName>
        <fullName evidence="4">Ribosomal protein S18 acetylase RimI</fullName>
    </submittedName>
</protein>
<dbReference type="PROSITE" id="PS51186">
    <property type="entry name" value="GNAT"/>
    <property type="match status" value="1"/>
</dbReference>
<evidence type="ECO:0000313" key="4">
    <source>
        <dbReference type="EMBL" id="SHI71525.1"/>
    </source>
</evidence>
<sequence>MVVIEQVNKNNKEKLHNFLLKAKEFNELNEDFYSEFKKLDFFTILKLKKKVFLFKDDKEYIGFIWIERTNERLFKILSLYLEDIKESIELKHILYFLHGNHTVYYECRLNHENKMALEKLGFIRKNHSIEMKRLAEDLMEDTEDNSNIQYRIFQENIDERKRWKLQNEIFKSDKRIPLSLKDIIDDEFQSYYIEGAGYFILVDGKYIGYGQLIKHDYEDSALLVNFGIIQEYRHKGYGNLFLSYILSQGKIIGFNNIYLRVNPDNIDAIKLYSNAGFRTYSNIFSYEYMPKK</sequence>
<gene>
    <name evidence="4" type="ORF">SAMN05444401_1437</name>
</gene>
<dbReference type="Proteomes" id="UP000184080">
    <property type="component" value="Unassembled WGS sequence"/>
</dbReference>
<dbReference type="InterPro" id="IPR051556">
    <property type="entry name" value="N-term/lysine_N-AcTrnsfr"/>
</dbReference>
<dbReference type="PANTHER" id="PTHR42919:SF8">
    <property type="entry name" value="N-ALPHA-ACETYLTRANSFERASE 50"/>
    <property type="match status" value="1"/>
</dbReference>
<organism evidence="4 5">
    <name type="scientific">Clostridium amylolyticum</name>
    <dbReference type="NCBI Taxonomy" id="1121298"/>
    <lineage>
        <taxon>Bacteria</taxon>
        <taxon>Bacillati</taxon>
        <taxon>Bacillota</taxon>
        <taxon>Clostridia</taxon>
        <taxon>Eubacteriales</taxon>
        <taxon>Clostridiaceae</taxon>
        <taxon>Clostridium</taxon>
    </lineage>
</organism>
<dbReference type="OrthoDB" id="1910906at2"/>
<keyword evidence="1" id="KW-0808">Transferase</keyword>
<dbReference type="EMBL" id="FQZO01000001">
    <property type="protein sequence ID" value="SHI71525.1"/>
    <property type="molecule type" value="Genomic_DNA"/>
</dbReference>
<reference evidence="4 5" key="1">
    <citation type="submission" date="2016-11" db="EMBL/GenBank/DDBJ databases">
        <authorList>
            <person name="Jaros S."/>
            <person name="Januszkiewicz K."/>
            <person name="Wedrychowicz H."/>
        </authorList>
    </citation>
    <scope>NUCLEOTIDE SEQUENCE [LARGE SCALE GENOMIC DNA]</scope>
    <source>
        <strain evidence="4 5">DSM 21864</strain>
    </source>
</reference>
<dbReference type="GO" id="GO:0005840">
    <property type="term" value="C:ribosome"/>
    <property type="evidence" value="ECO:0007669"/>
    <property type="project" value="UniProtKB-KW"/>
</dbReference>
<feature type="domain" description="N-acetyltransferase" evidence="3">
    <location>
        <begin position="148"/>
        <end position="292"/>
    </location>
</feature>
<evidence type="ECO:0000259" key="3">
    <source>
        <dbReference type="PROSITE" id="PS51186"/>
    </source>
</evidence>
<dbReference type="STRING" id="1121298.SAMN05444401_1437"/>